<feature type="transmembrane region" description="Helical" evidence="1">
    <location>
        <begin position="78"/>
        <end position="95"/>
    </location>
</feature>
<sequence>MNTHKIYIKKILLIFLTFWILPFLSILLIFITKRICSIPIQHMNYSITVSFYDILLRNISIYFIIITLGFLNKFFPYIIYYYNSIMFTGISIMFMDNFGIKSYLCRVLPHGIIEILGFSIAVYIGINIKHNKNKKIFFLLCGGALLIFCAALIEIALIHDFS</sequence>
<organism evidence="2 3">
    <name type="scientific">Clostridium sporogenes</name>
    <dbReference type="NCBI Taxonomy" id="1509"/>
    <lineage>
        <taxon>Bacteria</taxon>
        <taxon>Bacillati</taxon>
        <taxon>Bacillota</taxon>
        <taxon>Clostridia</taxon>
        <taxon>Eubacteriales</taxon>
        <taxon>Clostridiaceae</taxon>
        <taxon>Clostridium</taxon>
    </lineage>
</organism>
<reference evidence="2" key="1">
    <citation type="submission" date="2023-04" db="EMBL/GenBank/DDBJ databases">
        <title>Assessment of the microbiological origin of a defect in Grana Padano cheese.</title>
        <authorList>
            <person name="Zago M."/>
            <person name="Rossetti L."/>
            <person name="Bonvini B."/>
            <person name="Carminati D."/>
            <person name="Giraffa G."/>
        </authorList>
    </citation>
    <scope>NUCLEOTIDE SEQUENCE</scope>
    <source>
        <strain evidence="2">4990</strain>
    </source>
</reference>
<evidence type="ECO:0000313" key="3">
    <source>
        <dbReference type="Proteomes" id="UP001182303"/>
    </source>
</evidence>
<feature type="transmembrane region" description="Helical" evidence="1">
    <location>
        <begin position="107"/>
        <end position="124"/>
    </location>
</feature>
<feature type="transmembrane region" description="Helical" evidence="1">
    <location>
        <begin position="51"/>
        <end position="71"/>
    </location>
</feature>
<dbReference type="AlphaFoldDB" id="A0AAE4FQ53"/>
<keyword evidence="1" id="KW-0812">Transmembrane</keyword>
<dbReference type="InterPro" id="IPR002798">
    <property type="entry name" value="SpoIIM-like"/>
</dbReference>
<dbReference type="Proteomes" id="UP001182303">
    <property type="component" value="Unassembled WGS sequence"/>
</dbReference>
<name>A0AAE4FQ53_CLOSG</name>
<evidence type="ECO:0000313" key="2">
    <source>
        <dbReference type="EMBL" id="MDS1005225.1"/>
    </source>
</evidence>
<comment type="caution">
    <text evidence="2">The sequence shown here is derived from an EMBL/GenBank/DDBJ whole genome shotgun (WGS) entry which is preliminary data.</text>
</comment>
<gene>
    <name evidence="2" type="ORF">P9J83_17310</name>
</gene>
<proteinExistence type="predicted"/>
<keyword evidence="1" id="KW-0472">Membrane</keyword>
<keyword evidence="1" id="KW-1133">Transmembrane helix</keyword>
<protein>
    <submittedName>
        <fullName evidence="2">Stage II sporulation protein M</fullName>
    </submittedName>
</protein>
<dbReference type="Pfam" id="PF01944">
    <property type="entry name" value="SpoIIM"/>
    <property type="match status" value="1"/>
</dbReference>
<feature type="transmembrane region" description="Helical" evidence="1">
    <location>
        <begin position="136"/>
        <end position="158"/>
    </location>
</feature>
<dbReference type="EMBL" id="JARUIS010000039">
    <property type="protein sequence ID" value="MDS1005225.1"/>
    <property type="molecule type" value="Genomic_DNA"/>
</dbReference>
<feature type="transmembrane region" description="Helical" evidence="1">
    <location>
        <begin position="12"/>
        <end position="31"/>
    </location>
</feature>
<accession>A0AAE4FQ53</accession>
<evidence type="ECO:0000256" key="1">
    <source>
        <dbReference type="SAM" id="Phobius"/>
    </source>
</evidence>